<protein>
    <submittedName>
        <fullName evidence="1">Haloacid dehalogenase</fullName>
    </submittedName>
</protein>
<dbReference type="InterPro" id="IPR023214">
    <property type="entry name" value="HAD_sf"/>
</dbReference>
<dbReference type="Gene3D" id="3.30.1240.10">
    <property type="match status" value="1"/>
</dbReference>
<dbReference type="PROSITE" id="PS01229">
    <property type="entry name" value="COF_2"/>
    <property type="match status" value="1"/>
</dbReference>
<dbReference type="EMBL" id="JYGE01000003">
    <property type="protein sequence ID" value="PSJ31598.1"/>
    <property type="molecule type" value="Genomic_DNA"/>
</dbReference>
<dbReference type="OrthoDB" id="9781413at2"/>
<comment type="caution">
    <text evidence="1">The sequence shown here is derived from an EMBL/GenBank/DDBJ whole genome shotgun (WGS) entry which is preliminary data.</text>
</comment>
<dbReference type="GO" id="GO:0005829">
    <property type="term" value="C:cytosol"/>
    <property type="evidence" value="ECO:0007669"/>
    <property type="project" value="TreeGrafter"/>
</dbReference>
<dbReference type="InterPro" id="IPR000150">
    <property type="entry name" value="Cof"/>
</dbReference>
<dbReference type="NCBIfam" id="TIGR00099">
    <property type="entry name" value="Cof-subfamily"/>
    <property type="match status" value="1"/>
</dbReference>
<dbReference type="InterPro" id="IPR006379">
    <property type="entry name" value="HAD-SF_hydro_IIB"/>
</dbReference>
<dbReference type="GO" id="GO:0016791">
    <property type="term" value="F:phosphatase activity"/>
    <property type="evidence" value="ECO:0007669"/>
    <property type="project" value="TreeGrafter"/>
</dbReference>
<dbReference type="Pfam" id="PF08282">
    <property type="entry name" value="Hydrolase_3"/>
    <property type="match status" value="1"/>
</dbReference>
<dbReference type="InterPro" id="IPR036412">
    <property type="entry name" value="HAD-like_sf"/>
</dbReference>
<dbReference type="NCBIfam" id="TIGR01484">
    <property type="entry name" value="HAD-SF-IIB"/>
    <property type="match status" value="1"/>
</dbReference>
<proteinExistence type="predicted"/>
<dbReference type="SUPFAM" id="SSF56784">
    <property type="entry name" value="HAD-like"/>
    <property type="match status" value="1"/>
</dbReference>
<reference evidence="1" key="1">
    <citation type="thesis" date="2015" institute="Rutgers" country="The State University of New Jersey, 14 College Farm Rd., New Brunswick, NJ, USA">
        <title>Ammonia toxicity in bacteria and its implications for treatment of and resource recovery from highly nitrogenous organic wastes.</title>
        <authorList>
            <person name="Luther A.K."/>
        </authorList>
    </citation>
    <scope>NUCLEOTIDE SEQUENCE</scope>
    <source>
        <strain evidence="1">RT-10B</strain>
    </source>
</reference>
<accession>A0A2P7Q0U7</accession>
<evidence type="ECO:0000313" key="2">
    <source>
        <dbReference type="Proteomes" id="UP000241434"/>
    </source>
</evidence>
<keyword evidence="2" id="KW-1185">Reference proteome</keyword>
<dbReference type="PANTHER" id="PTHR10000:SF53">
    <property type="entry name" value="5-AMINO-6-(5-PHOSPHO-D-RIBITYLAMINO)URACIL PHOSPHATASE YBJI-RELATED"/>
    <property type="match status" value="1"/>
</dbReference>
<name>A0A2P7Q0U7_9FIRM</name>
<evidence type="ECO:0000313" key="1">
    <source>
        <dbReference type="EMBL" id="PSJ31598.1"/>
    </source>
</evidence>
<dbReference type="PANTHER" id="PTHR10000">
    <property type="entry name" value="PHOSPHOSERINE PHOSPHATASE"/>
    <property type="match status" value="1"/>
</dbReference>
<organism evidence="1 2">
    <name type="scientific">Peptostreptococcus russellii</name>
    <dbReference type="NCBI Taxonomy" id="215200"/>
    <lineage>
        <taxon>Bacteria</taxon>
        <taxon>Bacillati</taxon>
        <taxon>Bacillota</taxon>
        <taxon>Clostridia</taxon>
        <taxon>Peptostreptococcales</taxon>
        <taxon>Peptostreptococcaceae</taxon>
        <taxon>Peptostreptococcus</taxon>
    </lineage>
</organism>
<sequence length="264" mass="29955">MVKLVVVDMDGTFLDDSKKMSPEFDKVFKSLKSKGVYFCVASGRQMASLKKEFAGYEEDILFIAENGTVVEFDGELISVDELSIEVTEKILNRIKYLGDKKKVVYCTRECSYIDGLDDEQAIKNAQQYLPSHKIVDSFDEVDSLPVKVSFYSENGYDHDFEAIVEEFGDLATVCTSGFEWLDVIPKNASKGNGIQKIQKLLNIDDSEIMAFGDQMNDFDMLSKVYYSYAMDNAIDEIKQISRFSAPSNNEYGVIQVLKEFFEID</sequence>
<dbReference type="AlphaFoldDB" id="A0A2P7Q0U7"/>
<dbReference type="CDD" id="cd07518">
    <property type="entry name" value="HAD_YbiV-Like"/>
    <property type="match status" value="1"/>
</dbReference>
<gene>
    <name evidence="1" type="ORF">UF10_02890</name>
</gene>
<dbReference type="Proteomes" id="UP000241434">
    <property type="component" value="Unassembled WGS sequence"/>
</dbReference>
<dbReference type="GO" id="GO:0000287">
    <property type="term" value="F:magnesium ion binding"/>
    <property type="evidence" value="ECO:0007669"/>
    <property type="project" value="TreeGrafter"/>
</dbReference>
<dbReference type="RefSeq" id="WP_106776332.1">
    <property type="nucleotide sequence ID" value="NZ_JBGGGQ010000001.1"/>
</dbReference>
<dbReference type="Gene3D" id="3.40.50.1000">
    <property type="entry name" value="HAD superfamily/HAD-like"/>
    <property type="match status" value="1"/>
</dbReference>
<dbReference type="SFLD" id="SFLDS00003">
    <property type="entry name" value="Haloacid_Dehalogenase"/>
    <property type="match status" value="1"/>
</dbReference>
<dbReference type="SFLD" id="SFLDG01140">
    <property type="entry name" value="C2.B:_Phosphomannomutase_and_P"/>
    <property type="match status" value="1"/>
</dbReference>